<dbReference type="OrthoDB" id="448448at2759"/>
<dbReference type="AlphaFoldDB" id="A0A9W8WBJ2"/>
<evidence type="ECO:0000313" key="2">
    <source>
        <dbReference type="Proteomes" id="UP001140502"/>
    </source>
</evidence>
<dbReference type="EMBL" id="JAPEUR010000132">
    <property type="protein sequence ID" value="KAJ4318966.1"/>
    <property type="molecule type" value="Genomic_DNA"/>
</dbReference>
<comment type="caution">
    <text evidence="1">The sequence shown here is derived from an EMBL/GenBank/DDBJ whole genome shotgun (WGS) entry which is preliminary data.</text>
</comment>
<accession>A0A9W8WBJ2</accession>
<evidence type="ECO:0008006" key="3">
    <source>
        <dbReference type="Google" id="ProtNLM"/>
    </source>
</evidence>
<sequence>MVITTYPSKRAPIIHNFNKLIDMDIPRILLLDVNIATMASVDLGLTRASKVILCQYFWVPGMAHQVTERARQVGQEKVVHVYQILENPSAIDVLIRDLRKPTNKPIQGVTRFYTRLDTDTAKVPDAPTREEYGLALKELSKNKEVA</sequence>
<proteinExistence type="predicted"/>
<evidence type="ECO:0000313" key="1">
    <source>
        <dbReference type="EMBL" id="KAJ4318966.1"/>
    </source>
</evidence>
<dbReference type="InterPro" id="IPR027417">
    <property type="entry name" value="P-loop_NTPase"/>
</dbReference>
<keyword evidence="2" id="KW-1185">Reference proteome</keyword>
<protein>
    <recommendedName>
        <fullName evidence="3">Helicase C-terminal domain-containing protein</fullName>
    </recommendedName>
</protein>
<reference evidence="1" key="1">
    <citation type="submission" date="2022-10" db="EMBL/GenBank/DDBJ databases">
        <title>Tapping the CABI collections for fungal endophytes: first genome assemblies for Collariella, Neodidymelliopsis, Ascochyta clinopodiicola, Didymella pomorum, Didymosphaeria variabile, Neocosmospora piperis and Neocucurbitaria cava.</title>
        <authorList>
            <person name="Hill R."/>
        </authorList>
    </citation>
    <scope>NUCLEOTIDE SEQUENCE</scope>
    <source>
        <strain evidence="1">IMI 366586</strain>
    </source>
</reference>
<name>A0A9W8WBJ2_9HYPO</name>
<dbReference type="Gene3D" id="3.40.50.300">
    <property type="entry name" value="P-loop containing nucleotide triphosphate hydrolases"/>
    <property type="match status" value="1"/>
</dbReference>
<gene>
    <name evidence="1" type="ORF">N0V84_006590</name>
</gene>
<dbReference type="Proteomes" id="UP001140502">
    <property type="component" value="Unassembled WGS sequence"/>
</dbReference>
<organism evidence="1 2">
    <name type="scientific">Fusarium piperis</name>
    <dbReference type="NCBI Taxonomy" id="1435070"/>
    <lineage>
        <taxon>Eukaryota</taxon>
        <taxon>Fungi</taxon>
        <taxon>Dikarya</taxon>
        <taxon>Ascomycota</taxon>
        <taxon>Pezizomycotina</taxon>
        <taxon>Sordariomycetes</taxon>
        <taxon>Hypocreomycetidae</taxon>
        <taxon>Hypocreales</taxon>
        <taxon>Nectriaceae</taxon>
        <taxon>Fusarium</taxon>
        <taxon>Fusarium solani species complex</taxon>
    </lineage>
</organism>